<sequence length="210" mass="24867">MRELGLLSSFKTAATRGPLPFKSPRPGRLQTRQPDTDTCPPESPRRTCDKIRQFNDLEKFFQFKNVKNEHKVLVAESLLEGRAKIWANSVTRAFTDFKAFREAFLQEFYSIPIRVRLKNQWLSRRYRYTDGSMLEYFYKQLRAALHFEPELNKYEINYSIIQQFPVRVREATASVDYTDVNSIAQALSRLDGVQRDRDFYKKRNAWGNDY</sequence>
<protein>
    <recommendedName>
        <fullName evidence="4">Retrotransposon gag domain-containing protein</fullName>
    </recommendedName>
</protein>
<name>A0AAD9REQ7_9HYME</name>
<organism evidence="2 3">
    <name type="scientific">Odynerus spinipes</name>
    <dbReference type="NCBI Taxonomy" id="1348599"/>
    <lineage>
        <taxon>Eukaryota</taxon>
        <taxon>Metazoa</taxon>
        <taxon>Ecdysozoa</taxon>
        <taxon>Arthropoda</taxon>
        <taxon>Hexapoda</taxon>
        <taxon>Insecta</taxon>
        <taxon>Pterygota</taxon>
        <taxon>Neoptera</taxon>
        <taxon>Endopterygota</taxon>
        <taxon>Hymenoptera</taxon>
        <taxon>Apocrita</taxon>
        <taxon>Aculeata</taxon>
        <taxon>Vespoidea</taxon>
        <taxon>Vespidae</taxon>
        <taxon>Eumeninae</taxon>
        <taxon>Odynerus</taxon>
    </lineage>
</organism>
<accession>A0AAD9REQ7</accession>
<dbReference type="AlphaFoldDB" id="A0AAD9REQ7"/>
<evidence type="ECO:0000256" key="1">
    <source>
        <dbReference type="SAM" id="MobiDB-lite"/>
    </source>
</evidence>
<dbReference type="EMBL" id="JAIFRP010000423">
    <property type="protein sequence ID" value="KAK2578319.1"/>
    <property type="molecule type" value="Genomic_DNA"/>
</dbReference>
<keyword evidence="3" id="KW-1185">Reference proteome</keyword>
<reference evidence="2" key="2">
    <citation type="journal article" date="2023" name="Commun. Biol.">
        <title>Intrasexual cuticular hydrocarbon dimorphism in a wasp sheds light on hydrocarbon biosynthesis genes in Hymenoptera.</title>
        <authorList>
            <person name="Moris V.C."/>
            <person name="Podsiadlowski L."/>
            <person name="Martin S."/>
            <person name="Oeyen J.P."/>
            <person name="Donath A."/>
            <person name="Petersen M."/>
            <person name="Wilbrandt J."/>
            <person name="Misof B."/>
            <person name="Liedtke D."/>
            <person name="Thamm M."/>
            <person name="Scheiner R."/>
            <person name="Schmitt T."/>
            <person name="Niehuis O."/>
        </authorList>
    </citation>
    <scope>NUCLEOTIDE SEQUENCE</scope>
    <source>
        <strain evidence="2">GBR_01_08_01A</strain>
    </source>
</reference>
<evidence type="ECO:0000313" key="2">
    <source>
        <dbReference type="EMBL" id="KAK2578319.1"/>
    </source>
</evidence>
<proteinExistence type="predicted"/>
<feature type="region of interest" description="Disordered" evidence="1">
    <location>
        <begin position="1"/>
        <end position="45"/>
    </location>
</feature>
<comment type="caution">
    <text evidence="2">The sequence shown here is derived from an EMBL/GenBank/DDBJ whole genome shotgun (WGS) entry which is preliminary data.</text>
</comment>
<dbReference type="Proteomes" id="UP001258017">
    <property type="component" value="Unassembled WGS sequence"/>
</dbReference>
<evidence type="ECO:0000313" key="3">
    <source>
        <dbReference type="Proteomes" id="UP001258017"/>
    </source>
</evidence>
<reference evidence="2" key="1">
    <citation type="submission" date="2021-08" db="EMBL/GenBank/DDBJ databases">
        <authorList>
            <person name="Misof B."/>
            <person name="Oliver O."/>
            <person name="Podsiadlowski L."/>
            <person name="Donath A."/>
            <person name="Peters R."/>
            <person name="Mayer C."/>
            <person name="Rust J."/>
            <person name="Gunkel S."/>
            <person name="Lesny P."/>
            <person name="Martin S."/>
            <person name="Oeyen J.P."/>
            <person name="Petersen M."/>
            <person name="Panagiotis P."/>
            <person name="Wilbrandt J."/>
            <person name="Tanja T."/>
        </authorList>
    </citation>
    <scope>NUCLEOTIDE SEQUENCE</scope>
    <source>
        <strain evidence="2">GBR_01_08_01A</strain>
        <tissue evidence="2">Thorax + abdomen</tissue>
    </source>
</reference>
<evidence type="ECO:0008006" key="4">
    <source>
        <dbReference type="Google" id="ProtNLM"/>
    </source>
</evidence>
<gene>
    <name evidence="2" type="ORF">KPH14_012620</name>
</gene>